<evidence type="ECO:0000313" key="5">
    <source>
        <dbReference type="EMBL" id="AET65014.1"/>
    </source>
</evidence>
<feature type="domain" description="SD-repeat containing protein B" evidence="4">
    <location>
        <begin position="257"/>
        <end position="350"/>
    </location>
</feature>
<evidence type="ECO:0000259" key="4">
    <source>
        <dbReference type="Pfam" id="PF17210"/>
    </source>
</evidence>
<dbReference type="OrthoDB" id="98274at2157"/>
<evidence type="ECO:0000256" key="3">
    <source>
        <dbReference type="ARBA" id="ARBA00022729"/>
    </source>
</evidence>
<dbReference type="PATRIC" id="fig|1110509.7.peg.1839"/>
<keyword evidence="3" id="KW-0732">Signal</keyword>
<evidence type="ECO:0000256" key="2">
    <source>
        <dbReference type="ARBA" id="ARBA00022525"/>
    </source>
</evidence>
<proteinExistence type="predicted"/>
<dbReference type="Gene3D" id="2.60.40.10">
    <property type="entry name" value="Immunoglobulins"/>
    <property type="match status" value="1"/>
</dbReference>
<reference evidence="5 6" key="1">
    <citation type="journal article" date="2012" name="PLoS ONE">
        <title>The genome characteristics and predicted function of methyl-group oxidation pathway in the obligate aceticlastic methanogens, Methanosaeta spp.</title>
        <authorList>
            <person name="Zhu J."/>
            <person name="Zheng H."/>
            <person name="Ai G."/>
            <person name="Zhang G."/>
            <person name="Liu D."/>
            <person name="Liu X."/>
            <person name="Dong X."/>
        </authorList>
    </citation>
    <scope>NUCLEOTIDE SEQUENCE [LARGE SCALE GENOMIC DNA]</scope>
    <source>
        <strain evidence="5 6">6Ac</strain>
    </source>
</reference>
<dbReference type="KEGG" id="mhi:Mhar_1654"/>
<accession>G7WPY3</accession>
<dbReference type="Proteomes" id="UP000005877">
    <property type="component" value="Chromosome"/>
</dbReference>
<dbReference type="Pfam" id="PF17210">
    <property type="entry name" value="SdrD_B"/>
    <property type="match status" value="1"/>
</dbReference>
<dbReference type="EMBL" id="CP003117">
    <property type="protein sequence ID" value="AET65014.1"/>
    <property type="molecule type" value="Genomic_DNA"/>
</dbReference>
<dbReference type="GO" id="GO:0005576">
    <property type="term" value="C:extracellular region"/>
    <property type="evidence" value="ECO:0007669"/>
    <property type="project" value="UniProtKB-SubCell"/>
</dbReference>
<sequence length="377" mass="40893">MGYDGLKLTRLVFFLLLFPLLASASAQFEFGSMERPGSLERTLMVEDFTSAPGKTWLSVALMYLDVGGVRGLYDSSDPLYLHFGEGAVSLADLRLTNSTFGLVGSRVAPADGDLGLSLSSFSSPYPRLVYGDFGELVGVYDSNDTVYAKVGSPISEVSVGDVRLTWRDDLPPGTAVNTSDPDRGALVVLLHPGPDLAIWSPLARGQVRFYNKNGNVLEDDLSLPIYDAEDAVYFDVSFPSAPPRLFGYVRVAPCTGVIGDFVWWDLNENGIQDDGEPGIPGVEVILFDDGGRQRGISTTDGRGYYYFGGLCSGHYHVWVKMSTLPELGEGARWWPTEPNVGGDDSIDSDGVLVEEVDPLGRRIIPGSYYGQRSQAQA</sequence>
<evidence type="ECO:0000313" key="6">
    <source>
        <dbReference type="Proteomes" id="UP000005877"/>
    </source>
</evidence>
<keyword evidence="2" id="KW-0964">Secreted</keyword>
<comment type="subcellular location">
    <subcellularLocation>
        <location evidence="1">Secreted</location>
    </subcellularLocation>
</comment>
<protein>
    <recommendedName>
        <fullName evidence="4">SD-repeat containing protein B domain-containing protein</fullName>
    </recommendedName>
</protein>
<gene>
    <name evidence="5" type="ordered locus">Mhar_1654</name>
</gene>
<organism evidence="5 6">
    <name type="scientific">Methanothrix harundinacea (strain 6Ac)</name>
    <name type="common">Methanosaeta harundinacea</name>
    <dbReference type="NCBI Taxonomy" id="1110509"/>
    <lineage>
        <taxon>Archaea</taxon>
        <taxon>Methanobacteriati</taxon>
        <taxon>Methanobacteriota</taxon>
        <taxon>Stenosarchaea group</taxon>
        <taxon>Methanomicrobia</taxon>
        <taxon>Methanotrichales</taxon>
        <taxon>Methanotrichaceae</taxon>
        <taxon>Methanothrix</taxon>
    </lineage>
</organism>
<dbReference type="InterPro" id="IPR033764">
    <property type="entry name" value="Sdr_B"/>
</dbReference>
<name>G7WPY3_METH6</name>
<dbReference type="SUPFAM" id="SSF117074">
    <property type="entry name" value="Hypothetical protein PA1324"/>
    <property type="match status" value="1"/>
</dbReference>
<dbReference type="AlphaFoldDB" id="G7WPY3"/>
<dbReference type="STRING" id="1110509.Mhar_1654"/>
<evidence type="ECO:0000256" key="1">
    <source>
        <dbReference type="ARBA" id="ARBA00004613"/>
    </source>
</evidence>
<dbReference type="RefSeq" id="WP_014587196.1">
    <property type="nucleotide sequence ID" value="NC_017527.1"/>
</dbReference>
<dbReference type="HOGENOM" id="CLU_732835_0_0_2"/>
<dbReference type="InterPro" id="IPR013783">
    <property type="entry name" value="Ig-like_fold"/>
</dbReference>
<keyword evidence="6" id="KW-1185">Reference proteome</keyword>
<dbReference type="GeneID" id="12510823"/>